<gene>
    <name evidence="3" type="ORF">BU23DRAFT_251835</name>
</gene>
<proteinExistence type="predicted"/>
<evidence type="ECO:0000256" key="1">
    <source>
        <dbReference type="SAM" id="MobiDB-lite"/>
    </source>
</evidence>
<feature type="region of interest" description="Disordered" evidence="1">
    <location>
        <begin position="1"/>
        <end position="27"/>
    </location>
</feature>
<evidence type="ECO:0000313" key="4">
    <source>
        <dbReference type="Proteomes" id="UP000800036"/>
    </source>
</evidence>
<feature type="domain" description="BTB" evidence="2">
    <location>
        <begin position="49"/>
        <end position="88"/>
    </location>
</feature>
<dbReference type="InterPro" id="IPR000210">
    <property type="entry name" value="BTB/POZ_dom"/>
</dbReference>
<sequence>MAGKRKAEAPNGLDQRSKAPRTDDKRQQELRQLIASLDSSDIITLHEKYDLTLVVGQELDAPVKAIRVHSAIMTISGDSFKAMLSGKF</sequence>
<dbReference type="AlphaFoldDB" id="A0A6A5VML5"/>
<accession>A0A6A5VML5</accession>
<reference evidence="3" key="1">
    <citation type="journal article" date="2020" name="Stud. Mycol.">
        <title>101 Dothideomycetes genomes: a test case for predicting lifestyles and emergence of pathogens.</title>
        <authorList>
            <person name="Haridas S."/>
            <person name="Albert R."/>
            <person name="Binder M."/>
            <person name="Bloem J."/>
            <person name="Labutti K."/>
            <person name="Salamov A."/>
            <person name="Andreopoulos B."/>
            <person name="Baker S."/>
            <person name="Barry K."/>
            <person name="Bills G."/>
            <person name="Bluhm B."/>
            <person name="Cannon C."/>
            <person name="Castanera R."/>
            <person name="Culley D."/>
            <person name="Daum C."/>
            <person name="Ezra D."/>
            <person name="Gonzalez J."/>
            <person name="Henrissat B."/>
            <person name="Kuo A."/>
            <person name="Liang C."/>
            <person name="Lipzen A."/>
            <person name="Lutzoni F."/>
            <person name="Magnuson J."/>
            <person name="Mondo S."/>
            <person name="Nolan M."/>
            <person name="Ohm R."/>
            <person name="Pangilinan J."/>
            <person name="Park H.-J."/>
            <person name="Ramirez L."/>
            <person name="Alfaro M."/>
            <person name="Sun H."/>
            <person name="Tritt A."/>
            <person name="Yoshinaga Y."/>
            <person name="Zwiers L.-H."/>
            <person name="Turgeon B."/>
            <person name="Goodwin S."/>
            <person name="Spatafora J."/>
            <person name="Crous P."/>
            <person name="Grigoriev I."/>
        </authorList>
    </citation>
    <scope>NUCLEOTIDE SEQUENCE</scope>
    <source>
        <strain evidence="3">CBS 107.79</strain>
    </source>
</reference>
<keyword evidence="4" id="KW-1185">Reference proteome</keyword>
<dbReference type="Proteomes" id="UP000800036">
    <property type="component" value="Unassembled WGS sequence"/>
</dbReference>
<dbReference type="EMBL" id="ML976661">
    <property type="protein sequence ID" value="KAF1978125.1"/>
    <property type="molecule type" value="Genomic_DNA"/>
</dbReference>
<organism evidence="3 4">
    <name type="scientific">Bimuria novae-zelandiae CBS 107.79</name>
    <dbReference type="NCBI Taxonomy" id="1447943"/>
    <lineage>
        <taxon>Eukaryota</taxon>
        <taxon>Fungi</taxon>
        <taxon>Dikarya</taxon>
        <taxon>Ascomycota</taxon>
        <taxon>Pezizomycotina</taxon>
        <taxon>Dothideomycetes</taxon>
        <taxon>Pleosporomycetidae</taxon>
        <taxon>Pleosporales</taxon>
        <taxon>Massarineae</taxon>
        <taxon>Didymosphaeriaceae</taxon>
        <taxon>Bimuria</taxon>
    </lineage>
</organism>
<feature type="compositionally biased region" description="Basic and acidic residues" evidence="1">
    <location>
        <begin position="15"/>
        <end position="27"/>
    </location>
</feature>
<dbReference type="PROSITE" id="PS50097">
    <property type="entry name" value="BTB"/>
    <property type="match status" value="1"/>
</dbReference>
<evidence type="ECO:0000313" key="3">
    <source>
        <dbReference type="EMBL" id="KAF1978125.1"/>
    </source>
</evidence>
<evidence type="ECO:0000259" key="2">
    <source>
        <dbReference type="PROSITE" id="PS50097"/>
    </source>
</evidence>
<name>A0A6A5VML5_9PLEO</name>
<protein>
    <recommendedName>
        <fullName evidence="2">BTB domain-containing protein</fullName>
    </recommendedName>
</protein>